<sequence>MFWPTNGLSSLPYVNAFVSFMSSAGADLFPRSKEKDDTEDGEYEMVWDAEGSMHLVKKAVARPPITNADSKTTGRYVCIFVLGNAFRYFVEQKLAWCFYK</sequence>
<reference evidence="1" key="3">
    <citation type="journal article" date="2017" name="Nature">
        <title>Genome sequence of the progenitor of the wheat D genome Aegilops tauschii.</title>
        <authorList>
            <person name="Luo M.C."/>
            <person name="Gu Y.Q."/>
            <person name="Puiu D."/>
            <person name="Wang H."/>
            <person name="Twardziok S.O."/>
            <person name="Deal K.R."/>
            <person name="Huo N."/>
            <person name="Zhu T."/>
            <person name="Wang L."/>
            <person name="Wang Y."/>
            <person name="McGuire P.E."/>
            <person name="Liu S."/>
            <person name="Long H."/>
            <person name="Ramasamy R.K."/>
            <person name="Rodriguez J.C."/>
            <person name="Van S.L."/>
            <person name="Yuan L."/>
            <person name="Wang Z."/>
            <person name="Xia Z."/>
            <person name="Xiao L."/>
            <person name="Anderson O.D."/>
            <person name="Ouyang S."/>
            <person name="Liang Y."/>
            <person name="Zimin A.V."/>
            <person name="Pertea G."/>
            <person name="Qi P."/>
            <person name="Bennetzen J.L."/>
            <person name="Dai X."/>
            <person name="Dawson M.W."/>
            <person name="Muller H.G."/>
            <person name="Kugler K."/>
            <person name="Rivarola-Duarte L."/>
            <person name="Spannagl M."/>
            <person name="Mayer K.F.X."/>
            <person name="Lu F.H."/>
            <person name="Bevan M.W."/>
            <person name="Leroy P."/>
            <person name="Li P."/>
            <person name="You F.M."/>
            <person name="Sun Q."/>
            <person name="Liu Z."/>
            <person name="Lyons E."/>
            <person name="Wicker T."/>
            <person name="Salzberg S.L."/>
            <person name="Devos K.M."/>
            <person name="Dvorak J."/>
        </authorList>
    </citation>
    <scope>NUCLEOTIDE SEQUENCE [LARGE SCALE GENOMIC DNA]</scope>
    <source>
        <strain evidence="1">cv. AL8/78</strain>
    </source>
</reference>
<reference evidence="1" key="4">
    <citation type="submission" date="2019-03" db="UniProtKB">
        <authorList>
            <consortium name="EnsemblPlants"/>
        </authorList>
    </citation>
    <scope>IDENTIFICATION</scope>
</reference>
<dbReference type="AlphaFoldDB" id="A0A453LV71"/>
<reference evidence="1" key="5">
    <citation type="journal article" date="2021" name="G3 (Bethesda)">
        <title>Aegilops tauschii genome assembly Aet v5.0 features greater sequence contiguity and improved annotation.</title>
        <authorList>
            <person name="Wang L."/>
            <person name="Zhu T."/>
            <person name="Rodriguez J.C."/>
            <person name="Deal K.R."/>
            <person name="Dubcovsky J."/>
            <person name="McGuire P.E."/>
            <person name="Lux T."/>
            <person name="Spannagl M."/>
            <person name="Mayer K.F.X."/>
            <person name="Baldrich P."/>
            <person name="Meyers B.C."/>
            <person name="Huo N."/>
            <person name="Gu Y.Q."/>
            <person name="Zhou H."/>
            <person name="Devos K.M."/>
            <person name="Bennetzen J.L."/>
            <person name="Unver T."/>
            <person name="Budak H."/>
            <person name="Gulick P.J."/>
            <person name="Galiba G."/>
            <person name="Kalapos B."/>
            <person name="Nelson D.R."/>
            <person name="Li P."/>
            <person name="You F.M."/>
            <person name="Luo M.C."/>
            <person name="Dvorak J."/>
        </authorList>
    </citation>
    <scope>NUCLEOTIDE SEQUENCE [LARGE SCALE GENOMIC DNA]</scope>
    <source>
        <strain evidence="1">cv. AL8/78</strain>
    </source>
</reference>
<dbReference type="Gramene" id="AET5Gv20916800.19">
    <property type="protein sequence ID" value="AET5Gv20916800.19"/>
    <property type="gene ID" value="AET5Gv20916800"/>
</dbReference>
<accession>A0A453LV71</accession>
<proteinExistence type="predicted"/>
<organism evidence="1 2">
    <name type="scientific">Aegilops tauschii subsp. strangulata</name>
    <name type="common">Goatgrass</name>
    <dbReference type="NCBI Taxonomy" id="200361"/>
    <lineage>
        <taxon>Eukaryota</taxon>
        <taxon>Viridiplantae</taxon>
        <taxon>Streptophyta</taxon>
        <taxon>Embryophyta</taxon>
        <taxon>Tracheophyta</taxon>
        <taxon>Spermatophyta</taxon>
        <taxon>Magnoliopsida</taxon>
        <taxon>Liliopsida</taxon>
        <taxon>Poales</taxon>
        <taxon>Poaceae</taxon>
        <taxon>BOP clade</taxon>
        <taxon>Pooideae</taxon>
        <taxon>Triticodae</taxon>
        <taxon>Triticeae</taxon>
        <taxon>Triticinae</taxon>
        <taxon>Aegilops</taxon>
    </lineage>
</organism>
<evidence type="ECO:0000313" key="2">
    <source>
        <dbReference type="Proteomes" id="UP000015105"/>
    </source>
</evidence>
<name>A0A453LV71_AEGTS</name>
<reference evidence="2" key="2">
    <citation type="journal article" date="2017" name="Nat. Plants">
        <title>The Aegilops tauschii genome reveals multiple impacts of transposons.</title>
        <authorList>
            <person name="Zhao G."/>
            <person name="Zou C."/>
            <person name="Li K."/>
            <person name="Wang K."/>
            <person name="Li T."/>
            <person name="Gao L."/>
            <person name="Zhang X."/>
            <person name="Wang H."/>
            <person name="Yang Z."/>
            <person name="Liu X."/>
            <person name="Jiang W."/>
            <person name="Mao L."/>
            <person name="Kong X."/>
            <person name="Jiao Y."/>
            <person name="Jia J."/>
        </authorList>
    </citation>
    <scope>NUCLEOTIDE SEQUENCE [LARGE SCALE GENOMIC DNA]</scope>
    <source>
        <strain evidence="2">cv. AL8/78</strain>
    </source>
</reference>
<reference evidence="2" key="1">
    <citation type="journal article" date="2014" name="Science">
        <title>Ancient hybridizations among the ancestral genomes of bread wheat.</title>
        <authorList>
            <consortium name="International Wheat Genome Sequencing Consortium,"/>
            <person name="Marcussen T."/>
            <person name="Sandve S.R."/>
            <person name="Heier L."/>
            <person name="Spannagl M."/>
            <person name="Pfeifer M."/>
            <person name="Jakobsen K.S."/>
            <person name="Wulff B.B."/>
            <person name="Steuernagel B."/>
            <person name="Mayer K.F."/>
            <person name="Olsen O.A."/>
        </authorList>
    </citation>
    <scope>NUCLEOTIDE SEQUENCE [LARGE SCALE GENOMIC DNA]</scope>
    <source>
        <strain evidence="2">cv. AL8/78</strain>
    </source>
</reference>
<dbReference type="EnsemblPlants" id="AET5Gv20916800.19">
    <property type="protein sequence ID" value="AET5Gv20916800.19"/>
    <property type="gene ID" value="AET5Gv20916800"/>
</dbReference>
<protein>
    <submittedName>
        <fullName evidence="1">Uncharacterized protein</fullName>
    </submittedName>
</protein>
<evidence type="ECO:0000313" key="1">
    <source>
        <dbReference type="EnsemblPlants" id="AET5Gv20916800.19"/>
    </source>
</evidence>
<keyword evidence="2" id="KW-1185">Reference proteome</keyword>
<dbReference type="Proteomes" id="UP000015105">
    <property type="component" value="Chromosome 5D"/>
</dbReference>